<comment type="caution">
    <text evidence="1">The sequence shown here is derived from an EMBL/GenBank/DDBJ whole genome shotgun (WGS) entry which is preliminary data.</text>
</comment>
<name>A0ABU5UJD8_9CYAN</name>
<gene>
    <name evidence="1" type="ORF">VB620_20060</name>
</gene>
<keyword evidence="2" id="KW-1185">Reference proteome</keyword>
<dbReference type="EMBL" id="JAYGHG010000050">
    <property type="protein sequence ID" value="MEA5583625.1"/>
    <property type="molecule type" value="Genomic_DNA"/>
</dbReference>
<sequence length="83" mass="9757">MMSSNLREIERDLSGFSLEELEWLLERIQKQMKEKQQTSDIFINMKYMQEQLAAMAIDPDIQTEVSNINQEFIVTEMDGLSQP</sequence>
<proteinExistence type="predicted"/>
<evidence type="ECO:0000313" key="1">
    <source>
        <dbReference type="EMBL" id="MEA5583625.1"/>
    </source>
</evidence>
<organism evidence="1 2">
    <name type="scientific">Nodularia harveyana UHCC-0300</name>
    <dbReference type="NCBI Taxonomy" id="2974287"/>
    <lineage>
        <taxon>Bacteria</taxon>
        <taxon>Bacillati</taxon>
        <taxon>Cyanobacteriota</taxon>
        <taxon>Cyanophyceae</taxon>
        <taxon>Nostocales</taxon>
        <taxon>Nodulariaceae</taxon>
        <taxon>Nodularia</taxon>
    </lineage>
</organism>
<reference evidence="1 2" key="1">
    <citation type="submission" date="2023-12" db="EMBL/GenBank/DDBJ databases">
        <title>Baltic Sea Cyanobacteria.</title>
        <authorList>
            <person name="Delbaje E."/>
            <person name="Fewer D.P."/>
            <person name="Shishido T.K."/>
        </authorList>
    </citation>
    <scope>NUCLEOTIDE SEQUENCE [LARGE SCALE GENOMIC DNA]</scope>
    <source>
        <strain evidence="1 2">UHCC-0300</strain>
    </source>
</reference>
<dbReference type="RefSeq" id="WP_323197921.1">
    <property type="nucleotide sequence ID" value="NZ_JAYGHG010000050.1"/>
</dbReference>
<dbReference type="Proteomes" id="UP001302120">
    <property type="component" value="Unassembled WGS sequence"/>
</dbReference>
<evidence type="ECO:0000313" key="2">
    <source>
        <dbReference type="Proteomes" id="UP001302120"/>
    </source>
</evidence>
<accession>A0ABU5UJD8</accession>
<protein>
    <submittedName>
        <fullName evidence="1">Uncharacterized protein</fullName>
    </submittedName>
</protein>